<reference evidence="1" key="1">
    <citation type="submission" date="2021-07" db="EMBL/GenBank/DDBJ databases">
        <authorList>
            <person name="Catto M.A."/>
            <person name="Jacobson A."/>
            <person name="Kennedy G."/>
            <person name="Labadie P."/>
            <person name="Hunt B.G."/>
            <person name="Srinivasan R."/>
        </authorList>
    </citation>
    <scope>NUCLEOTIDE SEQUENCE</scope>
    <source>
        <strain evidence="1">PL_HMW_Pooled</strain>
        <tissue evidence="1">Head</tissue>
    </source>
</reference>
<organism evidence="1 2">
    <name type="scientific">Frankliniella fusca</name>
    <dbReference type="NCBI Taxonomy" id="407009"/>
    <lineage>
        <taxon>Eukaryota</taxon>
        <taxon>Metazoa</taxon>
        <taxon>Ecdysozoa</taxon>
        <taxon>Arthropoda</taxon>
        <taxon>Hexapoda</taxon>
        <taxon>Insecta</taxon>
        <taxon>Pterygota</taxon>
        <taxon>Neoptera</taxon>
        <taxon>Paraneoptera</taxon>
        <taxon>Thysanoptera</taxon>
        <taxon>Terebrantia</taxon>
        <taxon>Thripoidea</taxon>
        <taxon>Thripidae</taxon>
        <taxon>Frankliniella</taxon>
    </lineage>
</organism>
<evidence type="ECO:0000313" key="1">
    <source>
        <dbReference type="EMBL" id="KAK3911425.1"/>
    </source>
</evidence>
<dbReference type="AlphaFoldDB" id="A0AAE1GY23"/>
<proteinExistence type="predicted"/>
<evidence type="ECO:0000313" key="2">
    <source>
        <dbReference type="Proteomes" id="UP001219518"/>
    </source>
</evidence>
<reference evidence="1" key="2">
    <citation type="journal article" date="2023" name="BMC Genomics">
        <title>Pest status, molecular evolution, and epigenetic factors derived from the genome assembly of Frankliniella fusca, a thysanopteran phytovirus vector.</title>
        <authorList>
            <person name="Catto M.A."/>
            <person name="Labadie P.E."/>
            <person name="Jacobson A.L."/>
            <person name="Kennedy G.G."/>
            <person name="Srinivasan R."/>
            <person name="Hunt B.G."/>
        </authorList>
    </citation>
    <scope>NUCLEOTIDE SEQUENCE</scope>
    <source>
        <strain evidence="1">PL_HMW_Pooled</strain>
    </source>
</reference>
<sequence>MIKTSSAGPRSWNFDSGQLKQGYHPDVECGTVLWSVSPAEQPGLFEDKRIRSMHKASSFIRIHRIIRVLAKLTRSVHQCY</sequence>
<gene>
    <name evidence="1" type="ORF">KUF71_004427</name>
</gene>
<protein>
    <submittedName>
        <fullName evidence="1">Complement component C6</fullName>
    </submittedName>
</protein>
<keyword evidence="2" id="KW-1185">Reference proteome</keyword>
<name>A0AAE1GY23_9NEOP</name>
<dbReference type="EMBL" id="JAHWGI010000264">
    <property type="protein sequence ID" value="KAK3911425.1"/>
    <property type="molecule type" value="Genomic_DNA"/>
</dbReference>
<comment type="caution">
    <text evidence="1">The sequence shown here is derived from an EMBL/GenBank/DDBJ whole genome shotgun (WGS) entry which is preliminary data.</text>
</comment>
<accession>A0AAE1GY23</accession>
<dbReference type="Proteomes" id="UP001219518">
    <property type="component" value="Unassembled WGS sequence"/>
</dbReference>